<dbReference type="Proteomes" id="UP000003511">
    <property type="component" value="Unassembled WGS sequence"/>
</dbReference>
<dbReference type="Pfam" id="PF01869">
    <property type="entry name" value="BcrAD_BadFG"/>
    <property type="match status" value="1"/>
</dbReference>
<dbReference type="InterPro" id="IPR002731">
    <property type="entry name" value="ATPase_BadF"/>
</dbReference>
<dbReference type="Gene3D" id="3.40.50.1000">
    <property type="entry name" value="HAD superfamily/HAD-like"/>
    <property type="match status" value="1"/>
</dbReference>
<sequence>MERAWQSIDDACRRAFKAAALPFDWRACSLGCGLAGVNNADWLAAFLAAAPAARALSVESNAYTTVLGAHGGEPGVIAALGTGSIAAALDEHGVCRISGGYGFPSGDEASGAWLGLRAVVHLQRVLDGRAPEDGWSREQLARTGATDRDSLVVWLCNANQTAYTTLAPAVFEFPRSSGGGAYWIRRGWKSYGSLRRSIPRARCPPRCASACGSHARIPPRVRSNWRGAIKWRASWQLHPLTQRTKKAVMYSAIATDLDGTLLNSDHQLDPFTAETVRTLAGRGVPIIIATGRHYCDVAGIRDLLGVDAYLITSNGARVHAPGDERIYSRDLDPAAVRRLVQPDLVGGSRVIVNLFADDAWLIDRHAPELLVFHQDSGFKYEVMDLQEHDGQDIAKVLYIGDPADLKETAANLQREFGDALYVTYSLPDCLEVMTSDVSKGRALRYALERLDVDPSQCVAFGDNMNDIDLLETAGHPFMMNNANPDLIKRLPNVPRVGNNFEAGVAHQLRKLFGIRDELALPGQTPD</sequence>
<comment type="similarity">
    <text evidence="5">Belongs to the HAD-like hydrolase superfamily. Cof family.</text>
</comment>
<dbReference type="EMBL" id="CAFE01000151">
    <property type="protein sequence ID" value="CCD38060.1"/>
    <property type="molecule type" value="Genomic_DNA"/>
</dbReference>
<dbReference type="InterPro" id="IPR043129">
    <property type="entry name" value="ATPase_NBD"/>
</dbReference>
<comment type="caution">
    <text evidence="7">The sequence shown here is derived from an EMBL/GenBank/DDBJ whole genome shotgun (WGS) entry which is preliminary data.</text>
</comment>
<dbReference type="InterPro" id="IPR006379">
    <property type="entry name" value="HAD-SF_hydro_IIB"/>
</dbReference>
<dbReference type="PROSITE" id="PS01228">
    <property type="entry name" value="COF_1"/>
    <property type="match status" value="1"/>
</dbReference>
<evidence type="ECO:0000256" key="4">
    <source>
        <dbReference type="ARBA" id="ARBA00022842"/>
    </source>
</evidence>
<comment type="cofactor">
    <cofactor evidence="1">
        <name>Mg(2+)</name>
        <dbReference type="ChEBI" id="CHEBI:18420"/>
    </cofactor>
</comment>
<dbReference type="Gene3D" id="3.30.420.40">
    <property type="match status" value="1"/>
</dbReference>
<dbReference type="InterPro" id="IPR036412">
    <property type="entry name" value="HAD-like_sf"/>
</dbReference>
<protein>
    <submittedName>
        <fullName evidence="7">Cof protein, HD superfamily hydrolase</fullName>
    </submittedName>
</protein>
<dbReference type="SFLD" id="SFLDG01140">
    <property type="entry name" value="C2.B:_Phosphomannomutase_and_P"/>
    <property type="match status" value="1"/>
</dbReference>
<evidence type="ECO:0000259" key="6">
    <source>
        <dbReference type="Pfam" id="PF01869"/>
    </source>
</evidence>
<dbReference type="BioCyc" id="CBUR1055526:G10QW-146-MONOMER"/>
<dbReference type="SUPFAM" id="SSF53067">
    <property type="entry name" value="Actin-like ATPase domain"/>
    <property type="match status" value="1"/>
</dbReference>
<dbReference type="InterPro" id="IPR000150">
    <property type="entry name" value="Cof"/>
</dbReference>
<name>G4MA81_9BURK</name>
<evidence type="ECO:0000313" key="8">
    <source>
        <dbReference type="Proteomes" id="UP000003511"/>
    </source>
</evidence>
<evidence type="ECO:0000313" key="7">
    <source>
        <dbReference type="EMBL" id="CCD38060.1"/>
    </source>
</evidence>
<dbReference type="CDD" id="cd07516">
    <property type="entry name" value="HAD_Pase"/>
    <property type="match status" value="1"/>
</dbReference>
<dbReference type="SFLD" id="SFLDS00003">
    <property type="entry name" value="Haloacid_Dehalogenase"/>
    <property type="match status" value="1"/>
</dbReference>
<keyword evidence="4" id="KW-0460">Magnesium</keyword>
<proteinExistence type="inferred from homology"/>
<evidence type="ECO:0000256" key="5">
    <source>
        <dbReference type="ARBA" id="ARBA00034778"/>
    </source>
</evidence>
<dbReference type="InterPro" id="IPR023214">
    <property type="entry name" value="HAD_sf"/>
</dbReference>
<dbReference type="PANTHER" id="PTHR47267">
    <property type="match status" value="1"/>
</dbReference>
<dbReference type="GO" id="GO:0016791">
    <property type="term" value="F:phosphatase activity"/>
    <property type="evidence" value="ECO:0007669"/>
    <property type="project" value="UniProtKB-ARBA"/>
</dbReference>
<dbReference type="PANTHER" id="PTHR47267:SF4">
    <property type="entry name" value="PYRIDOXAL PHOSPHATE PHOSPHATASE YIGL"/>
    <property type="match status" value="1"/>
</dbReference>
<gene>
    <name evidence="7" type="ORF">BKIR_c23_2158</name>
</gene>
<reference evidence="7 8" key="2">
    <citation type="submission" date="2011-10" db="EMBL/GenBank/DDBJ databases">
        <title>Draft genome sequence of Candidatus Burkholderia kirkii.</title>
        <authorList>
            <person name="Carlier A.L."/>
            <person name="Eberl L."/>
        </authorList>
    </citation>
    <scope>NUCLEOTIDE SEQUENCE [LARGE SCALE GENOMIC DNA]</scope>
    <source>
        <strain evidence="7 8">UZHbot1</strain>
    </source>
</reference>
<reference evidence="7 8" key="1">
    <citation type="submission" date="2011-09" db="EMBL/GenBank/DDBJ databases">
        <authorList>
            <person name="Carlier A."/>
        </authorList>
    </citation>
    <scope>NUCLEOTIDE SEQUENCE [LARGE SCALE GENOMIC DNA]</scope>
    <source>
        <strain evidence="7 8">UZHbot1</strain>
    </source>
</reference>
<evidence type="ECO:0000256" key="3">
    <source>
        <dbReference type="ARBA" id="ARBA00022801"/>
    </source>
</evidence>
<accession>G4MA81</accession>
<keyword evidence="8" id="KW-1185">Reference proteome</keyword>
<dbReference type="AlphaFoldDB" id="G4MA81"/>
<dbReference type="Gene3D" id="3.30.1240.10">
    <property type="match status" value="1"/>
</dbReference>
<dbReference type="Pfam" id="PF08282">
    <property type="entry name" value="Hydrolase_3"/>
    <property type="match status" value="1"/>
</dbReference>
<organism evidence="7 8">
    <name type="scientific">Candidatus Paraburkholderia kirkii UZHbot1</name>
    <dbReference type="NCBI Taxonomy" id="1055526"/>
    <lineage>
        <taxon>Bacteria</taxon>
        <taxon>Pseudomonadati</taxon>
        <taxon>Pseudomonadota</taxon>
        <taxon>Betaproteobacteria</taxon>
        <taxon>Burkholderiales</taxon>
        <taxon>Burkholderiaceae</taxon>
        <taxon>Paraburkholderia</taxon>
    </lineage>
</organism>
<dbReference type="HOGENOM" id="CLU_517494_0_0_4"/>
<dbReference type="STRING" id="1055526.BKIR_c23_2158"/>
<dbReference type="SUPFAM" id="SSF56784">
    <property type="entry name" value="HAD-like"/>
    <property type="match status" value="1"/>
</dbReference>
<dbReference type="PROSITE" id="PS01229">
    <property type="entry name" value="COF_2"/>
    <property type="match status" value="1"/>
</dbReference>
<dbReference type="NCBIfam" id="TIGR00099">
    <property type="entry name" value="Cof-subfamily"/>
    <property type="match status" value="1"/>
</dbReference>
<keyword evidence="3 7" id="KW-0378">Hydrolase</keyword>
<evidence type="ECO:0000256" key="2">
    <source>
        <dbReference type="ARBA" id="ARBA00022723"/>
    </source>
</evidence>
<feature type="domain" description="ATPase BadF/BadG/BcrA/BcrD type" evidence="6">
    <location>
        <begin position="6"/>
        <end position="172"/>
    </location>
</feature>
<dbReference type="NCBIfam" id="TIGR01484">
    <property type="entry name" value="HAD-SF-IIB"/>
    <property type="match status" value="1"/>
</dbReference>
<dbReference type="GO" id="GO:0046872">
    <property type="term" value="F:metal ion binding"/>
    <property type="evidence" value="ECO:0007669"/>
    <property type="project" value="UniProtKB-KW"/>
</dbReference>
<evidence type="ECO:0000256" key="1">
    <source>
        <dbReference type="ARBA" id="ARBA00001946"/>
    </source>
</evidence>
<keyword evidence="2" id="KW-0479">Metal-binding</keyword>
<dbReference type="CDD" id="cd24082">
    <property type="entry name" value="ASKHA_NBD_GspK-like"/>
    <property type="match status" value="1"/>
</dbReference>